<name>A0A9D2PR66_9FIRM</name>
<dbReference type="EMBL" id="DWVZ01000157">
    <property type="protein sequence ID" value="HJC64322.1"/>
    <property type="molecule type" value="Genomic_DNA"/>
</dbReference>
<comment type="caution">
    <text evidence="2">The sequence shown here is derived from an EMBL/GenBank/DDBJ whole genome shotgun (WGS) entry which is preliminary data.</text>
</comment>
<keyword evidence="1" id="KW-1133">Transmembrane helix</keyword>
<reference evidence="2" key="1">
    <citation type="journal article" date="2021" name="PeerJ">
        <title>Extensive microbial diversity within the chicken gut microbiome revealed by metagenomics and culture.</title>
        <authorList>
            <person name="Gilroy R."/>
            <person name="Ravi A."/>
            <person name="Getino M."/>
            <person name="Pursley I."/>
            <person name="Horton D.L."/>
            <person name="Alikhan N.F."/>
            <person name="Baker D."/>
            <person name="Gharbi K."/>
            <person name="Hall N."/>
            <person name="Watson M."/>
            <person name="Adriaenssens E.M."/>
            <person name="Foster-Nyarko E."/>
            <person name="Jarju S."/>
            <person name="Secka A."/>
            <person name="Antonio M."/>
            <person name="Oren A."/>
            <person name="Chaudhuri R.R."/>
            <person name="La Ragione R."/>
            <person name="Hildebrand F."/>
            <person name="Pallen M.J."/>
        </authorList>
    </citation>
    <scope>NUCLEOTIDE SEQUENCE</scope>
    <source>
        <strain evidence="2">ChiBcec2-3848</strain>
    </source>
</reference>
<evidence type="ECO:0000256" key="1">
    <source>
        <dbReference type="SAM" id="Phobius"/>
    </source>
</evidence>
<gene>
    <name evidence="2" type="ORF">H9753_12020</name>
</gene>
<sequence>MKKMIFGMLMFLTGALSVAMILAGSMANDWTLNGQHSAFWNISRYGLLPALYLFAGMAILGLIVAVWGLFDHKS</sequence>
<evidence type="ECO:0000313" key="3">
    <source>
        <dbReference type="Proteomes" id="UP000823886"/>
    </source>
</evidence>
<feature type="transmembrane region" description="Helical" evidence="1">
    <location>
        <begin position="51"/>
        <end position="70"/>
    </location>
</feature>
<protein>
    <submittedName>
        <fullName evidence="2">Uncharacterized protein</fullName>
    </submittedName>
</protein>
<organism evidence="2 3">
    <name type="scientific">Candidatus Blautia merdavium</name>
    <dbReference type="NCBI Taxonomy" id="2838494"/>
    <lineage>
        <taxon>Bacteria</taxon>
        <taxon>Bacillati</taxon>
        <taxon>Bacillota</taxon>
        <taxon>Clostridia</taxon>
        <taxon>Lachnospirales</taxon>
        <taxon>Lachnospiraceae</taxon>
        <taxon>Blautia</taxon>
    </lineage>
</organism>
<evidence type="ECO:0000313" key="2">
    <source>
        <dbReference type="EMBL" id="HJC64322.1"/>
    </source>
</evidence>
<reference evidence="2" key="2">
    <citation type="submission" date="2021-04" db="EMBL/GenBank/DDBJ databases">
        <authorList>
            <person name="Gilroy R."/>
        </authorList>
    </citation>
    <scope>NUCLEOTIDE SEQUENCE</scope>
    <source>
        <strain evidence="2">ChiBcec2-3848</strain>
    </source>
</reference>
<keyword evidence="1" id="KW-0472">Membrane</keyword>
<dbReference type="Proteomes" id="UP000823886">
    <property type="component" value="Unassembled WGS sequence"/>
</dbReference>
<keyword evidence="1" id="KW-0812">Transmembrane</keyword>
<accession>A0A9D2PR66</accession>
<proteinExistence type="predicted"/>
<dbReference type="AlphaFoldDB" id="A0A9D2PR66"/>